<evidence type="ECO:0000256" key="14">
    <source>
        <dbReference type="ARBA" id="ARBA00047783"/>
    </source>
</evidence>
<dbReference type="FunCoup" id="A0A3N0VED9">
    <property type="interactions" value="504"/>
</dbReference>
<sequence>MRVEVLTLFPELVQQLTTVGIPRIASESGALTLVTRQLRDFSGNRWNRVDERPFGGGPGMVMQPEPLAQAVAAARQECGAKAPVLVMSPQGERFDQQWAERLAKEPAWIVVCGRYEGIDERFLASEVTAELSMGDFVLSGGEIAVMAMVDAVTRLLPGVLGDAESAVTDSFSAGHLDHPHYTRPVNWRGKPVPDVLLSGDHKAIAQWRLANALGQTWLKRPDLLAGLELKASHHMLLREYLSEYASQWLDK</sequence>
<dbReference type="Pfam" id="PF01746">
    <property type="entry name" value="tRNA_m1G_MT"/>
    <property type="match status" value="1"/>
</dbReference>
<evidence type="ECO:0000256" key="17">
    <source>
        <dbReference type="RuleBase" id="RU003464"/>
    </source>
</evidence>
<evidence type="ECO:0000256" key="4">
    <source>
        <dbReference type="ARBA" id="ARBA00011738"/>
    </source>
</evidence>
<keyword evidence="9 15" id="KW-0808">Transferase</keyword>
<dbReference type="EC" id="2.1.1.228" evidence="5 15"/>
<evidence type="ECO:0000256" key="2">
    <source>
        <dbReference type="ARBA" id="ARBA00004496"/>
    </source>
</evidence>
<organism evidence="19 20">
    <name type="scientific">Stagnimonas aquatica</name>
    <dbReference type="NCBI Taxonomy" id="2689987"/>
    <lineage>
        <taxon>Bacteria</taxon>
        <taxon>Pseudomonadati</taxon>
        <taxon>Pseudomonadota</taxon>
        <taxon>Gammaproteobacteria</taxon>
        <taxon>Nevskiales</taxon>
        <taxon>Nevskiaceae</taxon>
        <taxon>Stagnimonas</taxon>
    </lineage>
</organism>
<reference evidence="19 20" key="1">
    <citation type="submission" date="2018-10" db="EMBL/GenBank/DDBJ databases">
        <authorList>
            <person name="Chen W.-M."/>
        </authorList>
    </citation>
    <scope>NUCLEOTIDE SEQUENCE [LARGE SCALE GENOMIC DNA]</scope>
    <source>
        <strain evidence="19 20">THS-13</strain>
    </source>
</reference>
<evidence type="ECO:0000256" key="10">
    <source>
        <dbReference type="ARBA" id="ARBA00022691"/>
    </source>
</evidence>
<evidence type="ECO:0000256" key="6">
    <source>
        <dbReference type="ARBA" id="ARBA00014679"/>
    </source>
</evidence>
<comment type="subunit">
    <text evidence="4 15 17">Homodimer.</text>
</comment>
<evidence type="ECO:0000256" key="16">
    <source>
        <dbReference type="PIRSR" id="PIRSR000386-1"/>
    </source>
</evidence>
<comment type="similarity">
    <text evidence="3 15 17">Belongs to the RNA methyltransferase TrmD family.</text>
</comment>
<evidence type="ECO:0000256" key="12">
    <source>
        <dbReference type="ARBA" id="ARBA00029736"/>
    </source>
</evidence>
<evidence type="ECO:0000256" key="5">
    <source>
        <dbReference type="ARBA" id="ARBA00012807"/>
    </source>
</evidence>
<dbReference type="InterPro" id="IPR002649">
    <property type="entry name" value="tRNA_m1G_MeTrfase_TrmD"/>
</dbReference>
<comment type="caution">
    <text evidence="19">The sequence shown here is derived from an EMBL/GenBank/DDBJ whole genome shotgun (WGS) entry which is preliminary data.</text>
</comment>
<dbReference type="Gene3D" id="3.40.1280.10">
    <property type="match status" value="1"/>
</dbReference>
<name>A0A3N0VED9_9GAMM</name>
<feature type="binding site" evidence="15 16">
    <location>
        <begin position="133"/>
        <end position="138"/>
    </location>
    <ligand>
        <name>S-adenosyl-L-methionine</name>
        <dbReference type="ChEBI" id="CHEBI:59789"/>
    </ligand>
</feature>
<dbReference type="RefSeq" id="WP_123211507.1">
    <property type="nucleotide sequence ID" value="NZ_RJVO01000003.1"/>
</dbReference>
<comment type="function">
    <text evidence="1 15 17">Specifically methylates guanosine-37 in various tRNAs.</text>
</comment>
<dbReference type="Gene3D" id="1.10.1270.20">
    <property type="entry name" value="tRNA(m1g37)methyltransferase, domain 2"/>
    <property type="match status" value="1"/>
</dbReference>
<dbReference type="InterPro" id="IPR029028">
    <property type="entry name" value="Alpha/beta_knot_MTases"/>
</dbReference>
<dbReference type="GO" id="GO:0002939">
    <property type="term" value="P:tRNA N1-guanine methylation"/>
    <property type="evidence" value="ECO:0007669"/>
    <property type="project" value="TreeGrafter"/>
</dbReference>
<dbReference type="HAMAP" id="MF_00605">
    <property type="entry name" value="TrmD"/>
    <property type="match status" value="1"/>
</dbReference>
<evidence type="ECO:0000259" key="18">
    <source>
        <dbReference type="Pfam" id="PF01746"/>
    </source>
</evidence>
<dbReference type="Proteomes" id="UP000282106">
    <property type="component" value="Unassembled WGS sequence"/>
</dbReference>
<keyword evidence="11 15" id="KW-0819">tRNA processing</keyword>
<dbReference type="CDD" id="cd18080">
    <property type="entry name" value="TrmD-like"/>
    <property type="match status" value="1"/>
</dbReference>
<evidence type="ECO:0000256" key="13">
    <source>
        <dbReference type="ARBA" id="ARBA00033392"/>
    </source>
</evidence>
<feature type="domain" description="tRNA methyltransferase TRMD/TRM10-type" evidence="18">
    <location>
        <begin position="1"/>
        <end position="224"/>
    </location>
</feature>
<comment type="catalytic activity">
    <reaction evidence="14 15 17">
        <text>guanosine(37) in tRNA + S-adenosyl-L-methionine = N(1)-methylguanosine(37) in tRNA + S-adenosyl-L-homocysteine + H(+)</text>
        <dbReference type="Rhea" id="RHEA:36899"/>
        <dbReference type="Rhea" id="RHEA-COMP:10145"/>
        <dbReference type="Rhea" id="RHEA-COMP:10147"/>
        <dbReference type="ChEBI" id="CHEBI:15378"/>
        <dbReference type="ChEBI" id="CHEBI:57856"/>
        <dbReference type="ChEBI" id="CHEBI:59789"/>
        <dbReference type="ChEBI" id="CHEBI:73542"/>
        <dbReference type="ChEBI" id="CHEBI:74269"/>
        <dbReference type="EC" id="2.1.1.228"/>
    </reaction>
</comment>
<keyword evidence="8 15" id="KW-0489">Methyltransferase</keyword>
<evidence type="ECO:0000256" key="15">
    <source>
        <dbReference type="HAMAP-Rule" id="MF_00605"/>
    </source>
</evidence>
<evidence type="ECO:0000256" key="3">
    <source>
        <dbReference type="ARBA" id="ARBA00007630"/>
    </source>
</evidence>
<evidence type="ECO:0000256" key="7">
    <source>
        <dbReference type="ARBA" id="ARBA00022490"/>
    </source>
</evidence>
<dbReference type="NCBIfam" id="TIGR00088">
    <property type="entry name" value="trmD"/>
    <property type="match status" value="1"/>
</dbReference>
<comment type="subcellular location">
    <subcellularLocation>
        <location evidence="2 15 17">Cytoplasm</location>
    </subcellularLocation>
</comment>
<dbReference type="PIRSF" id="PIRSF000386">
    <property type="entry name" value="tRNA_mtase"/>
    <property type="match status" value="1"/>
</dbReference>
<dbReference type="SUPFAM" id="SSF75217">
    <property type="entry name" value="alpha/beta knot"/>
    <property type="match status" value="1"/>
</dbReference>
<keyword evidence="20" id="KW-1185">Reference proteome</keyword>
<gene>
    <name evidence="15 19" type="primary">trmD</name>
    <name evidence="19" type="ORF">ED208_08780</name>
</gene>
<evidence type="ECO:0000313" key="19">
    <source>
        <dbReference type="EMBL" id="ROH91052.1"/>
    </source>
</evidence>
<keyword evidence="7 15" id="KW-0963">Cytoplasm</keyword>
<dbReference type="FunFam" id="1.10.1270.20:FF:000001">
    <property type="entry name" value="tRNA (guanine-N(1)-)-methyltransferase"/>
    <property type="match status" value="1"/>
</dbReference>
<dbReference type="InParanoid" id="A0A3N0VED9"/>
<accession>A0A3N0VED9</accession>
<dbReference type="EMBL" id="RJVO01000003">
    <property type="protein sequence ID" value="ROH91052.1"/>
    <property type="molecule type" value="Genomic_DNA"/>
</dbReference>
<dbReference type="FunFam" id="3.40.1280.10:FF:000001">
    <property type="entry name" value="tRNA (guanine-N(1)-)-methyltransferase"/>
    <property type="match status" value="1"/>
</dbReference>
<feature type="binding site" evidence="15 16">
    <location>
        <position position="113"/>
    </location>
    <ligand>
        <name>S-adenosyl-L-methionine</name>
        <dbReference type="ChEBI" id="CHEBI:59789"/>
    </ligand>
</feature>
<dbReference type="GO" id="GO:0005829">
    <property type="term" value="C:cytosol"/>
    <property type="evidence" value="ECO:0007669"/>
    <property type="project" value="TreeGrafter"/>
</dbReference>
<dbReference type="AlphaFoldDB" id="A0A3N0VED9"/>
<dbReference type="PANTHER" id="PTHR46417:SF1">
    <property type="entry name" value="TRNA (GUANINE-N(1)-)-METHYLTRANSFERASE"/>
    <property type="match status" value="1"/>
</dbReference>
<dbReference type="InterPro" id="IPR029026">
    <property type="entry name" value="tRNA_m1G_MTases_N"/>
</dbReference>
<protein>
    <recommendedName>
        <fullName evidence="6 15">tRNA (guanine-N(1)-)-methyltransferase</fullName>
        <ecNumber evidence="5 15">2.1.1.228</ecNumber>
    </recommendedName>
    <alternativeName>
        <fullName evidence="12 15">M1G-methyltransferase</fullName>
    </alternativeName>
    <alternativeName>
        <fullName evidence="13 15">tRNA [GM37] methyltransferase</fullName>
    </alternativeName>
</protein>
<dbReference type="InterPro" id="IPR023148">
    <property type="entry name" value="tRNA_m1G_MeTrfase_C_sf"/>
</dbReference>
<dbReference type="InterPro" id="IPR016009">
    <property type="entry name" value="tRNA_MeTrfase_TRMD/TRM10"/>
</dbReference>
<evidence type="ECO:0000256" key="11">
    <source>
        <dbReference type="ARBA" id="ARBA00022694"/>
    </source>
</evidence>
<evidence type="ECO:0000256" key="9">
    <source>
        <dbReference type="ARBA" id="ARBA00022679"/>
    </source>
</evidence>
<evidence type="ECO:0000256" key="8">
    <source>
        <dbReference type="ARBA" id="ARBA00022603"/>
    </source>
</evidence>
<evidence type="ECO:0000256" key="1">
    <source>
        <dbReference type="ARBA" id="ARBA00002634"/>
    </source>
</evidence>
<proteinExistence type="inferred from homology"/>
<evidence type="ECO:0000313" key="20">
    <source>
        <dbReference type="Proteomes" id="UP000282106"/>
    </source>
</evidence>
<dbReference type="NCBIfam" id="NF000648">
    <property type="entry name" value="PRK00026.1"/>
    <property type="match status" value="1"/>
</dbReference>
<dbReference type="PANTHER" id="PTHR46417">
    <property type="entry name" value="TRNA (GUANINE-N(1)-)-METHYLTRANSFERASE"/>
    <property type="match status" value="1"/>
</dbReference>
<dbReference type="GO" id="GO:0052906">
    <property type="term" value="F:tRNA (guanine(37)-N1)-methyltransferase activity"/>
    <property type="evidence" value="ECO:0007669"/>
    <property type="project" value="UniProtKB-UniRule"/>
</dbReference>
<keyword evidence="10 15" id="KW-0949">S-adenosyl-L-methionine</keyword>